<comment type="domain">
    <text evidence="12">The arm domain is inserted in the first ABC transporter domain. Probably contacts ribosomal protein L1.</text>
</comment>
<comment type="caution">
    <text evidence="12">Lacks conserved residue(s) required for the propagation of feature annotation.</text>
</comment>
<keyword evidence="15" id="KW-1185">Reference proteome</keyword>
<evidence type="ECO:0000256" key="5">
    <source>
        <dbReference type="ARBA" id="ARBA00022737"/>
    </source>
</evidence>
<dbReference type="GO" id="GO:0005737">
    <property type="term" value="C:cytoplasm"/>
    <property type="evidence" value="ECO:0007669"/>
    <property type="project" value="UniProtKB-SubCell"/>
</dbReference>
<evidence type="ECO:0000256" key="9">
    <source>
        <dbReference type="ARBA" id="ARBA00022845"/>
    </source>
</evidence>
<dbReference type="InterPro" id="IPR003439">
    <property type="entry name" value="ABC_transporter-like_ATP-bd"/>
</dbReference>
<evidence type="ECO:0000256" key="8">
    <source>
        <dbReference type="ARBA" id="ARBA00022840"/>
    </source>
</evidence>
<dbReference type="PANTHER" id="PTHR43858:SF1">
    <property type="entry name" value="ABC TRANSPORTER-RELATED PROTEIN"/>
    <property type="match status" value="1"/>
</dbReference>
<evidence type="ECO:0000313" key="15">
    <source>
        <dbReference type="Proteomes" id="UP000016536"/>
    </source>
</evidence>
<dbReference type="InterPro" id="IPR027417">
    <property type="entry name" value="P-loop_NTPase"/>
</dbReference>
<dbReference type="NCBIfam" id="NF008775">
    <property type="entry name" value="PRK11819.1"/>
    <property type="match status" value="1"/>
</dbReference>
<dbReference type="PANTHER" id="PTHR43858">
    <property type="entry name" value="ENERGY-DEPENDENT TRANSLATIONAL THROTTLE PROTEIN ETTA"/>
    <property type="match status" value="1"/>
</dbReference>
<feature type="domain" description="ABC transporter" evidence="13">
    <location>
        <begin position="324"/>
        <end position="541"/>
    </location>
</feature>
<evidence type="ECO:0000256" key="3">
    <source>
        <dbReference type="ARBA" id="ARBA00022555"/>
    </source>
</evidence>
<evidence type="ECO:0000256" key="12">
    <source>
        <dbReference type="HAMAP-Rule" id="MF_00847"/>
    </source>
</evidence>
<dbReference type="GO" id="GO:0043022">
    <property type="term" value="F:ribosome binding"/>
    <property type="evidence" value="ECO:0007669"/>
    <property type="project" value="UniProtKB-UniRule"/>
</dbReference>
<dbReference type="EMBL" id="AWSE01000074">
    <property type="protein sequence ID" value="ERH24041.1"/>
    <property type="molecule type" value="Genomic_DNA"/>
</dbReference>
<keyword evidence="11 12" id="KW-0648">Protein biosynthesis</keyword>
<dbReference type="PATRIC" id="fig|1321818.3.peg.1282"/>
<dbReference type="EC" id="3.6.1.-" evidence="12"/>
<dbReference type="InterPro" id="IPR032781">
    <property type="entry name" value="ABC_tran_Xtn"/>
</dbReference>
<dbReference type="SMART" id="SM00382">
    <property type="entry name" value="AAA"/>
    <property type="match status" value="2"/>
</dbReference>
<feature type="domain" description="ABC transporter" evidence="13">
    <location>
        <begin position="6"/>
        <end position="258"/>
    </location>
</feature>
<evidence type="ECO:0000256" key="2">
    <source>
        <dbReference type="ARBA" id="ARBA00022490"/>
    </source>
</evidence>
<dbReference type="InterPro" id="IPR017871">
    <property type="entry name" value="ABC_transporter-like_CS"/>
</dbReference>
<dbReference type="SUPFAM" id="SSF52540">
    <property type="entry name" value="P-loop containing nucleoside triphosphate hydrolases"/>
    <property type="match status" value="2"/>
</dbReference>
<keyword evidence="6 12" id="KW-0547">Nucleotide-binding</keyword>
<evidence type="ECO:0000256" key="6">
    <source>
        <dbReference type="ARBA" id="ARBA00022741"/>
    </source>
</evidence>
<dbReference type="InterPro" id="IPR003593">
    <property type="entry name" value="AAA+_ATPase"/>
</dbReference>
<keyword evidence="10 12" id="KW-0694">RNA-binding</keyword>
<evidence type="ECO:0000313" key="14">
    <source>
        <dbReference type="EMBL" id="ERH24041.1"/>
    </source>
</evidence>
<gene>
    <name evidence="12" type="primary">ettA</name>
    <name evidence="14" type="ORF">HMPREF1979_01525</name>
</gene>
<reference evidence="14 15" key="1">
    <citation type="submission" date="2013-08" db="EMBL/GenBank/DDBJ databases">
        <authorList>
            <person name="Weinstock G."/>
            <person name="Sodergren E."/>
            <person name="Wylie T."/>
            <person name="Fulton L."/>
            <person name="Fulton R."/>
            <person name="Fronick C."/>
            <person name="O'Laughlin M."/>
            <person name="Godfrey J."/>
            <person name="Miner T."/>
            <person name="Herter B."/>
            <person name="Appelbaum E."/>
            <person name="Cordes M."/>
            <person name="Lek S."/>
            <person name="Wollam A."/>
            <person name="Pepin K.H."/>
            <person name="Palsikar V.B."/>
            <person name="Mitreva M."/>
            <person name="Wilson R.K."/>
        </authorList>
    </citation>
    <scope>NUCLEOTIDE SEQUENCE [LARGE SCALE GENOMIC DNA]</scope>
    <source>
        <strain evidence="14 15">F0542</strain>
    </source>
</reference>
<dbReference type="Pfam" id="PF12848">
    <property type="entry name" value="ABC_tran_Xtn"/>
    <property type="match status" value="1"/>
</dbReference>
<evidence type="ECO:0000256" key="7">
    <source>
        <dbReference type="ARBA" id="ARBA00022801"/>
    </source>
</evidence>
<evidence type="ECO:0000256" key="11">
    <source>
        <dbReference type="ARBA" id="ARBA00022917"/>
    </source>
</evidence>
<dbReference type="Pfam" id="PF00005">
    <property type="entry name" value="ABC_tran"/>
    <property type="match status" value="2"/>
</dbReference>
<dbReference type="PROSITE" id="PS00211">
    <property type="entry name" value="ABC_TRANSPORTER_1"/>
    <property type="match status" value="2"/>
</dbReference>
<dbReference type="HAMAP" id="MF_00847">
    <property type="entry name" value="EttA"/>
    <property type="match status" value="1"/>
</dbReference>
<dbReference type="HOGENOM" id="CLU_000604_36_0_11"/>
<dbReference type="GO" id="GO:0006412">
    <property type="term" value="P:translation"/>
    <property type="evidence" value="ECO:0007669"/>
    <property type="project" value="UniProtKB-KW"/>
</dbReference>
<feature type="binding site" evidence="12">
    <location>
        <begin position="356"/>
        <end position="363"/>
    </location>
    <ligand>
        <name>ATP</name>
        <dbReference type="ChEBI" id="CHEBI:30616"/>
        <label>2</label>
    </ligand>
</feature>
<dbReference type="AlphaFoldDB" id="U1QPR0"/>
<accession>U1QPR0</accession>
<dbReference type="RefSeq" id="WP_021608118.1">
    <property type="nucleotide sequence ID" value="NZ_KE951852.1"/>
</dbReference>
<comment type="function">
    <text evidence="12">A translation factor that gates the progression of the 70S ribosomal initiation complex (IC, containing tRNA(fMet) in the P-site) into the translation elongation cycle by using a mechanism sensitive to the ATP/ADP ratio. Binds to the 70S ribosome E-site where it modulates the state of the translating ribosome during subunit translocation. ATP hydrolysis probably frees it from the ribosome, which can enter the elongation phase.</text>
</comment>
<dbReference type="GO" id="GO:0005524">
    <property type="term" value="F:ATP binding"/>
    <property type="evidence" value="ECO:0007669"/>
    <property type="project" value="UniProtKB-UniRule"/>
</dbReference>
<evidence type="ECO:0000256" key="1">
    <source>
        <dbReference type="ARBA" id="ARBA00005868"/>
    </source>
</evidence>
<comment type="subcellular location">
    <subcellularLocation>
        <location evidence="12">Cytoplasm</location>
    </subcellularLocation>
    <text evidence="12">Associates with ribosomes and polysomes.</text>
</comment>
<comment type="catalytic activity">
    <reaction evidence="12">
        <text>ATP + H2O = ADP + phosphate + H(+)</text>
        <dbReference type="Rhea" id="RHEA:13065"/>
        <dbReference type="ChEBI" id="CHEBI:15377"/>
        <dbReference type="ChEBI" id="CHEBI:15378"/>
        <dbReference type="ChEBI" id="CHEBI:30616"/>
        <dbReference type="ChEBI" id="CHEBI:43474"/>
        <dbReference type="ChEBI" id="CHEBI:456216"/>
    </reaction>
</comment>
<protein>
    <recommendedName>
        <fullName evidence="12">Energy-dependent translational throttle protein EttA</fullName>
        <ecNumber evidence="12">3.6.1.-</ecNumber>
    </recommendedName>
    <alternativeName>
        <fullName evidence="12">Translational regulatory factor EttA</fullName>
    </alternativeName>
</protein>
<name>U1QPR0_9ACTO</name>
<keyword evidence="5 12" id="KW-0677">Repeat</keyword>
<keyword evidence="3 12" id="KW-0820">tRNA-binding</keyword>
<feature type="binding site" evidence="12">
    <location>
        <begin position="38"/>
        <end position="45"/>
    </location>
    <ligand>
        <name>ATP</name>
        <dbReference type="ChEBI" id="CHEBI:30616"/>
        <label>1</label>
    </ligand>
</feature>
<evidence type="ECO:0000256" key="4">
    <source>
        <dbReference type="ARBA" id="ARBA00022730"/>
    </source>
</evidence>
<organism evidence="14 15">
    <name type="scientific">Actinomyces johnsonii F0542</name>
    <dbReference type="NCBI Taxonomy" id="1321818"/>
    <lineage>
        <taxon>Bacteria</taxon>
        <taxon>Bacillati</taxon>
        <taxon>Actinomycetota</taxon>
        <taxon>Actinomycetes</taxon>
        <taxon>Actinomycetales</taxon>
        <taxon>Actinomycetaceae</taxon>
        <taxon>Actinomyces</taxon>
    </lineage>
</organism>
<dbReference type="FunFam" id="3.40.50.300:FF:000011">
    <property type="entry name" value="Putative ABC transporter ATP-binding component"/>
    <property type="match status" value="1"/>
</dbReference>
<feature type="region of interest" description="Arm" evidence="12">
    <location>
        <begin position="94"/>
        <end position="138"/>
    </location>
</feature>
<evidence type="ECO:0000259" key="13">
    <source>
        <dbReference type="PROSITE" id="PS50893"/>
    </source>
</evidence>
<dbReference type="NCBIfam" id="TIGR03719">
    <property type="entry name" value="ABC_ABC_ChvD"/>
    <property type="match status" value="1"/>
</dbReference>
<comment type="subunit">
    <text evidence="12">Monomer. Probably contacts ribosomal proteins L1, L5, L33 and S7, the 16S and 23S rRNA and the P-site containing tRNA(fMet).</text>
</comment>
<keyword evidence="9 12" id="KW-0810">Translation regulation</keyword>
<evidence type="ECO:0000256" key="10">
    <source>
        <dbReference type="ARBA" id="ARBA00022884"/>
    </source>
</evidence>
<keyword evidence="8 12" id="KW-0067">ATP-binding</keyword>
<dbReference type="Proteomes" id="UP000016536">
    <property type="component" value="Unassembled WGS sequence"/>
</dbReference>
<dbReference type="FunFam" id="3.40.50.300:FF:000183">
    <property type="entry name" value="ABC transporter ATP-binding protein yjjK"/>
    <property type="match status" value="1"/>
</dbReference>
<proteinExistence type="inferred from homology"/>
<dbReference type="GO" id="GO:0045900">
    <property type="term" value="P:negative regulation of translational elongation"/>
    <property type="evidence" value="ECO:0007669"/>
    <property type="project" value="UniProtKB-UniRule"/>
</dbReference>
<dbReference type="InterPro" id="IPR022374">
    <property type="entry name" value="EttA"/>
</dbReference>
<dbReference type="GO" id="GO:0000049">
    <property type="term" value="F:tRNA binding"/>
    <property type="evidence" value="ECO:0007669"/>
    <property type="project" value="UniProtKB-UniRule"/>
</dbReference>
<comment type="domain">
    <text evidence="12">The P-site tRNA interaction motif (PtIM domain) probably interacts with the P-site tRNA(fMet) as well as the 23S rRNA.</text>
</comment>
<comment type="similarity">
    <text evidence="1 12">Belongs to the ABC transporter superfamily. ABCF family. Translational throttle EttA subfamily.</text>
</comment>
<dbReference type="PROSITE" id="PS50893">
    <property type="entry name" value="ABC_TRANSPORTER_2"/>
    <property type="match status" value="2"/>
</dbReference>
<dbReference type="GO" id="GO:0019843">
    <property type="term" value="F:rRNA binding"/>
    <property type="evidence" value="ECO:0007669"/>
    <property type="project" value="UniProtKB-UniRule"/>
</dbReference>
<keyword evidence="2 12" id="KW-0963">Cytoplasm</keyword>
<keyword evidence="4 12" id="KW-0699">rRNA-binding</keyword>
<dbReference type="GO" id="GO:0016887">
    <property type="term" value="F:ATP hydrolysis activity"/>
    <property type="evidence" value="ECO:0007669"/>
    <property type="project" value="UniProtKB-UniRule"/>
</dbReference>
<comment type="caution">
    <text evidence="14">The sequence shown here is derived from an EMBL/GenBank/DDBJ whole genome shotgun (WGS) entry which is preliminary data.</text>
</comment>
<sequence>MAEYIYQMIKARKAHGDKVILDDVTMAFLPGAKIGMVGPNGAGKSSILKIMAGIDQPSNGEARLTPGYSVGILLQEPPLNEDKTVLGNVEEGVAEIKSKLDRYNEISAAMADPDADFDALMAEMGTLQDALDAANAWDLDSQLEQAMDALRCPPPDAEVKNLSGGERRRVALCKLLLEAPDLLLLDEPTNHLDAESVLWLEQHLASYQGAVIAVTHDRYFLDHVAQWIAEVDRGHLYPYEGNYSTYLETKEKRLEVQGKKDAKLAKRLKEELDWVRSSAKGRQAKSKARLARYEEMAAEAERTRKLDFEEIQIPPGPRLGNQVLEATNLNKGFDGRTLIDGLSFTLPRNGIVGVVGPNGVGKSTLFKTIVGLEPLDGGDLKIGQTVKLSYVDQSRAGIDPKKTLWEVVSDGLDYIQVGNVEMPSRAYVASFGFKGADQQKPAGVLSGGERNRLNLALTLKQGGNLILLDEPTNDLDVETLGSLENALLEFPGCAVVITHDRWFLDRVATHILAWEGTDEDPASWYWFEGNFASYEENKVERLGPEAARPHRVTYRKLTRE</sequence>
<dbReference type="Gene3D" id="3.40.50.300">
    <property type="entry name" value="P-loop containing nucleotide triphosphate hydrolases"/>
    <property type="match status" value="2"/>
</dbReference>
<dbReference type="CDD" id="cd03221">
    <property type="entry name" value="ABCF_EF-3"/>
    <property type="match status" value="2"/>
</dbReference>
<keyword evidence="7 12" id="KW-0378">Hydrolase</keyword>